<dbReference type="GO" id="GO:0016491">
    <property type="term" value="F:oxidoreductase activity"/>
    <property type="evidence" value="ECO:0007669"/>
    <property type="project" value="UniProtKB-KW"/>
</dbReference>
<dbReference type="PROSITE" id="PS00062">
    <property type="entry name" value="ALDOKETO_REDUCTASE_2"/>
    <property type="match status" value="1"/>
</dbReference>
<dbReference type="InterPro" id="IPR020471">
    <property type="entry name" value="AKR"/>
</dbReference>
<dbReference type="CDD" id="cd19102">
    <property type="entry name" value="AKR_unchar"/>
    <property type="match status" value="1"/>
</dbReference>
<dbReference type="InterPro" id="IPR018170">
    <property type="entry name" value="Aldo/ket_reductase_CS"/>
</dbReference>
<dbReference type="RefSeq" id="WP_146659355.1">
    <property type="nucleotide sequence ID" value="NZ_CP019791.1"/>
</dbReference>
<reference evidence="4" key="1">
    <citation type="submission" date="2017-02" db="EMBL/GenBank/DDBJ databases">
        <title>Comparative genomics and description of representatives of a novel lineage of planctomycetes thriving in anoxic sediments.</title>
        <authorList>
            <person name="Spring S."/>
            <person name="Bunk B."/>
            <person name="Sproer C."/>
        </authorList>
    </citation>
    <scope>NUCLEOTIDE SEQUENCE [LARGE SCALE GENOMIC DNA]</scope>
    <source>
        <strain evidence="4">ST-NAGAB-D1</strain>
    </source>
</reference>
<evidence type="ECO:0000313" key="3">
    <source>
        <dbReference type="EMBL" id="AQT67257.1"/>
    </source>
</evidence>
<keyword evidence="4" id="KW-1185">Reference proteome</keyword>
<dbReference type="PRINTS" id="PR00069">
    <property type="entry name" value="ALDKETRDTASE"/>
</dbReference>
<dbReference type="FunFam" id="3.20.20.100:FF:000004">
    <property type="entry name" value="Oxidoreductase, aldo/keto reductase"/>
    <property type="match status" value="1"/>
</dbReference>
<dbReference type="InterPro" id="IPR036812">
    <property type="entry name" value="NAD(P)_OxRdtase_dom_sf"/>
</dbReference>
<dbReference type="Pfam" id="PF00248">
    <property type="entry name" value="Aldo_ket_red"/>
    <property type="match status" value="1"/>
</dbReference>
<protein>
    <submittedName>
        <fullName evidence="3">General stress protein 69</fullName>
        <ecNumber evidence="3">1.1.1.-</ecNumber>
    </submittedName>
</protein>
<dbReference type="Proteomes" id="UP000189674">
    <property type="component" value="Chromosome"/>
</dbReference>
<evidence type="ECO:0000313" key="4">
    <source>
        <dbReference type="Proteomes" id="UP000189674"/>
    </source>
</evidence>
<evidence type="ECO:0000259" key="2">
    <source>
        <dbReference type="Pfam" id="PF00248"/>
    </source>
</evidence>
<dbReference type="GO" id="GO:0005829">
    <property type="term" value="C:cytosol"/>
    <property type="evidence" value="ECO:0007669"/>
    <property type="project" value="UniProtKB-ARBA"/>
</dbReference>
<feature type="domain" description="NADP-dependent oxidoreductase" evidence="2">
    <location>
        <begin position="16"/>
        <end position="313"/>
    </location>
</feature>
<dbReference type="SUPFAM" id="SSF51430">
    <property type="entry name" value="NAD(P)-linked oxidoreductase"/>
    <property type="match status" value="1"/>
</dbReference>
<gene>
    <name evidence="3" type="primary">yhdN_1</name>
    <name evidence="3" type="ORF">STSP2_00400</name>
</gene>
<dbReference type="InterPro" id="IPR023210">
    <property type="entry name" value="NADP_OxRdtase_dom"/>
</dbReference>
<dbReference type="OrthoDB" id="9804790at2"/>
<name>A0A1U9NHK5_9BACT</name>
<organism evidence="3 4">
    <name type="scientific">Anaerohalosphaera lusitana</name>
    <dbReference type="NCBI Taxonomy" id="1936003"/>
    <lineage>
        <taxon>Bacteria</taxon>
        <taxon>Pseudomonadati</taxon>
        <taxon>Planctomycetota</taxon>
        <taxon>Phycisphaerae</taxon>
        <taxon>Sedimentisphaerales</taxon>
        <taxon>Anaerohalosphaeraceae</taxon>
        <taxon>Anaerohalosphaera</taxon>
    </lineage>
</organism>
<proteinExistence type="predicted"/>
<dbReference type="InterPro" id="IPR050523">
    <property type="entry name" value="AKR_Detox_Biosynth"/>
</dbReference>
<dbReference type="Gene3D" id="3.20.20.100">
    <property type="entry name" value="NADP-dependent oxidoreductase domain"/>
    <property type="match status" value="1"/>
</dbReference>
<dbReference type="EMBL" id="CP019791">
    <property type="protein sequence ID" value="AQT67257.1"/>
    <property type="molecule type" value="Genomic_DNA"/>
</dbReference>
<dbReference type="STRING" id="1936003.STSP2_00400"/>
<dbReference type="PANTHER" id="PTHR43364">
    <property type="entry name" value="NADH-SPECIFIC METHYLGLYOXAL REDUCTASE-RELATED"/>
    <property type="match status" value="1"/>
</dbReference>
<dbReference type="KEGG" id="alus:STSP2_00400"/>
<keyword evidence="1 3" id="KW-0560">Oxidoreductase</keyword>
<dbReference type="EC" id="1.1.1.-" evidence="3"/>
<dbReference type="PANTHER" id="PTHR43364:SF4">
    <property type="entry name" value="NAD(P)-LINKED OXIDOREDUCTASE SUPERFAMILY PROTEIN"/>
    <property type="match status" value="1"/>
</dbReference>
<accession>A0A1U9NHK5</accession>
<dbReference type="AlphaFoldDB" id="A0A1U9NHK5"/>
<sequence>MKTRQLGDTDLKLTTIGLGTWAIGGSWQFGWGHQDDQDSIGAIVDAVEKGINWIDTAPIYGCGHSEEIVGKALKETRQNPIIATKCGLLWDDKRRKHNNLDADSIMKECHDSLKRLGISTIDLYQMHWPQPDRKIEEAWEAMAKLKKKGDVRHIGVSNFSVPQLKRIMQIEKPASLQPPYSMIDRSIEQEILPFCGENDIGVVCYSPMQKGLLTGKYTPEKIGKLPPDDHRHRDSDFAQPKLDIHLELVEKLKPIAQRNHATLAQLAIAWVFNQPHVTSAIVGARKPHQVDDNVKAGSWEISEQDMQEISRILEKHDEKLHAAV</sequence>
<evidence type="ECO:0000256" key="1">
    <source>
        <dbReference type="ARBA" id="ARBA00023002"/>
    </source>
</evidence>